<sequence>MLGNQSNADPPKPLPLTAKLSATPKQPKPQNSVTPKPKTPPTVPKQGLPSHSSNNTPSSSSPKAVPPPKRQWKPKTNVPFDKLMSKVVFALSGFVNPKRGDLRDKAIQMGAKYRPDWSQSCTHLICAFANTPKYNEVMSQNGRIVTDKWIEDTYRQKRLVYWRNYILGKYNGVESEESAEEDEPPIVMPKNRKRIQYIDDEDEEESQMQEVIGFAPKGSVNNEKELQPNSDHDMNDEIYDMETDNESGADNNTTAKIDSQNISDKTIDPKPAIDIFKERRFHLYGLFDDKEKQILTQHIVTHNGILENEINSSVKYVLTNFEWNEDFEQACSQNESS</sequence>
<keyword evidence="9" id="KW-1185">Reference proteome</keyword>
<dbReference type="Gene3D" id="3.40.50.10190">
    <property type="entry name" value="BRCT domain"/>
    <property type="match status" value="2"/>
</dbReference>
<dbReference type="PROSITE" id="PS50172">
    <property type="entry name" value="BRCT"/>
    <property type="match status" value="1"/>
</dbReference>
<accession>A0A7R9KXT6</accession>
<keyword evidence="4" id="KW-0234">DNA repair</keyword>
<dbReference type="InterPro" id="IPR001357">
    <property type="entry name" value="BRCT_dom"/>
</dbReference>
<keyword evidence="2" id="KW-0677">Repeat</keyword>
<keyword evidence="3" id="KW-0227">DNA damage</keyword>
<feature type="compositionally biased region" description="Low complexity" evidence="6">
    <location>
        <begin position="49"/>
        <end position="63"/>
    </location>
</feature>
<evidence type="ECO:0000256" key="3">
    <source>
        <dbReference type="ARBA" id="ARBA00022763"/>
    </source>
</evidence>
<dbReference type="PANTHER" id="PTHR11370:SF5">
    <property type="entry name" value="DNA REPAIR PROTEIN XRCC1"/>
    <property type="match status" value="1"/>
</dbReference>
<dbReference type="GO" id="GO:0006284">
    <property type="term" value="P:base-excision repair"/>
    <property type="evidence" value="ECO:0007669"/>
    <property type="project" value="InterPro"/>
</dbReference>
<organism evidence="8">
    <name type="scientific">Medioppia subpectinata</name>
    <dbReference type="NCBI Taxonomy" id="1979941"/>
    <lineage>
        <taxon>Eukaryota</taxon>
        <taxon>Metazoa</taxon>
        <taxon>Ecdysozoa</taxon>
        <taxon>Arthropoda</taxon>
        <taxon>Chelicerata</taxon>
        <taxon>Arachnida</taxon>
        <taxon>Acari</taxon>
        <taxon>Acariformes</taxon>
        <taxon>Sarcoptiformes</taxon>
        <taxon>Oribatida</taxon>
        <taxon>Brachypylina</taxon>
        <taxon>Oppioidea</taxon>
        <taxon>Oppiidae</taxon>
        <taxon>Medioppia</taxon>
    </lineage>
</organism>
<dbReference type="OrthoDB" id="25840at2759"/>
<keyword evidence="5" id="KW-0539">Nucleus</keyword>
<dbReference type="EMBL" id="OC863521">
    <property type="protein sequence ID" value="CAD7631062.1"/>
    <property type="molecule type" value="Genomic_DNA"/>
</dbReference>
<dbReference type="CDD" id="cd17725">
    <property type="entry name" value="BRCT_XRCC1_rpt1"/>
    <property type="match status" value="1"/>
</dbReference>
<dbReference type="Proteomes" id="UP000759131">
    <property type="component" value="Unassembled WGS sequence"/>
</dbReference>
<dbReference type="PANTHER" id="PTHR11370">
    <property type="entry name" value="DNA-REPAIR PROTEIN XRCC1"/>
    <property type="match status" value="1"/>
</dbReference>
<comment type="subcellular location">
    <subcellularLocation>
        <location evidence="1">Nucleus</location>
    </subcellularLocation>
</comment>
<reference evidence="8" key="1">
    <citation type="submission" date="2020-11" db="EMBL/GenBank/DDBJ databases">
        <authorList>
            <person name="Tran Van P."/>
        </authorList>
    </citation>
    <scope>NUCLEOTIDE SEQUENCE</scope>
</reference>
<dbReference type="FunFam" id="3.40.50.10190:FF:000008">
    <property type="entry name" value="X-ray repair cross complementing 1"/>
    <property type="match status" value="1"/>
</dbReference>
<evidence type="ECO:0000259" key="7">
    <source>
        <dbReference type="PROSITE" id="PS50172"/>
    </source>
</evidence>
<evidence type="ECO:0000313" key="9">
    <source>
        <dbReference type="Proteomes" id="UP000759131"/>
    </source>
</evidence>
<evidence type="ECO:0000313" key="8">
    <source>
        <dbReference type="EMBL" id="CAD7631062.1"/>
    </source>
</evidence>
<name>A0A7R9KXT6_9ACAR</name>
<protein>
    <recommendedName>
        <fullName evidence="7">BRCT domain-containing protein</fullName>
    </recommendedName>
</protein>
<dbReference type="InterPro" id="IPR036420">
    <property type="entry name" value="BRCT_dom_sf"/>
</dbReference>
<dbReference type="GO" id="GO:0006303">
    <property type="term" value="P:double-strand break repair via nonhomologous end joining"/>
    <property type="evidence" value="ECO:0007669"/>
    <property type="project" value="InterPro"/>
</dbReference>
<proteinExistence type="predicted"/>
<evidence type="ECO:0000256" key="2">
    <source>
        <dbReference type="ARBA" id="ARBA00022737"/>
    </source>
</evidence>
<dbReference type="SMART" id="SM00292">
    <property type="entry name" value="BRCT"/>
    <property type="match status" value="1"/>
</dbReference>
<evidence type="ECO:0000256" key="6">
    <source>
        <dbReference type="SAM" id="MobiDB-lite"/>
    </source>
</evidence>
<feature type="domain" description="BRCT" evidence="7">
    <location>
        <begin position="79"/>
        <end position="167"/>
    </location>
</feature>
<evidence type="ECO:0000256" key="1">
    <source>
        <dbReference type="ARBA" id="ARBA00004123"/>
    </source>
</evidence>
<evidence type="ECO:0000256" key="4">
    <source>
        <dbReference type="ARBA" id="ARBA00023204"/>
    </source>
</evidence>
<dbReference type="GO" id="GO:0005634">
    <property type="term" value="C:nucleus"/>
    <property type="evidence" value="ECO:0007669"/>
    <property type="project" value="UniProtKB-SubCell"/>
</dbReference>
<evidence type="ECO:0000256" key="5">
    <source>
        <dbReference type="ARBA" id="ARBA00023242"/>
    </source>
</evidence>
<dbReference type="GO" id="GO:0000012">
    <property type="term" value="P:single strand break repair"/>
    <property type="evidence" value="ECO:0007669"/>
    <property type="project" value="InterPro"/>
</dbReference>
<dbReference type="EMBL" id="CAJPIZ010008946">
    <property type="protein sequence ID" value="CAG2111492.1"/>
    <property type="molecule type" value="Genomic_DNA"/>
</dbReference>
<dbReference type="Pfam" id="PF00533">
    <property type="entry name" value="BRCT"/>
    <property type="match status" value="1"/>
</dbReference>
<dbReference type="SUPFAM" id="SSF52113">
    <property type="entry name" value="BRCT domain"/>
    <property type="match status" value="2"/>
</dbReference>
<gene>
    <name evidence="8" type="ORF">OSB1V03_LOCUS11473</name>
</gene>
<dbReference type="InterPro" id="IPR045080">
    <property type="entry name" value="BRCT_XRCC1_rpt1"/>
</dbReference>
<dbReference type="GO" id="GO:0003684">
    <property type="term" value="F:damaged DNA binding"/>
    <property type="evidence" value="ECO:0007669"/>
    <property type="project" value="InterPro"/>
</dbReference>
<feature type="region of interest" description="Disordered" evidence="6">
    <location>
        <begin position="1"/>
        <end position="77"/>
    </location>
</feature>
<dbReference type="AlphaFoldDB" id="A0A7R9KXT6"/>